<name>A0A6A6QA65_9PEZI</name>
<dbReference type="PANTHER" id="PTHR34502">
    <property type="entry name" value="DUF6594 DOMAIN-CONTAINING PROTEIN-RELATED"/>
    <property type="match status" value="1"/>
</dbReference>
<evidence type="ECO:0000313" key="3">
    <source>
        <dbReference type="EMBL" id="KAF2488939.1"/>
    </source>
</evidence>
<feature type="transmembrane region" description="Helical" evidence="1">
    <location>
        <begin position="250"/>
        <end position="270"/>
    </location>
</feature>
<reference evidence="3" key="1">
    <citation type="journal article" date="2020" name="Stud. Mycol.">
        <title>101 Dothideomycetes genomes: a test case for predicting lifestyles and emergence of pathogens.</title>
        <authorList>
            <person name="Haridas S."/>
            <person name="Albert R."/>
            <person name="Binder M."/>
            <person name="Bloem J."/>
            <person name="Labutti K."/>
            <person name="Salamov A."/>
            <person name="Andreopoulos B."/>
            <person name="Baker S."/>
            <person name="Barry K."/>
            <person name="Bills G."/>
            <person name="Bluhm B."/>
            <person name="Cannon C."/>
            <person name="Castanera R."/>
            <person name="Culley D."/>
            <person name="Daum C."/>
            <person name="Ezra D."/>
            <person name="Gonzalez J."/>
            <person name="Henrissat B."/>
            <person name="Kuo A."/>
            <person name="Liang C."/>
            <person name="Lipzen A."/>
            <person name="Lutzoni F."/>
            <person name="Magnuson J."/>
            <person name="Mondo S."/>
            <person name="Nolan M."/>
            <person name="Ohm R."/>
            <person name="Pangilinan J."/>
            <person name="Park H.-J."/>
            <person name="Ramirez L."/>
            <person name="Alfaro M."/>
            <person name="Sun H."/>
            <person name="Tritt A."/>
            <person name="Yoshinaga Y."/>
            <person name="Zwiers L.-H."/>
            <person name="Turgeon B."/>
            <person name="Goodwin S."/>
            <person name="Spatafora J."/>
            <person name="Crous P."/>
            <person name="Grigoriev I."/>
        </authorList>
    </citation>
    <scope>NUCLEOTIDE SEQUENCE</scope>
    <source>
        <strain evidence="3">CBS 269.34</strain>
    </source>
</reference>
<feature type="transmembrane region" description="Helical" evidence="1">
    <location>
        <begin position="276"/>
        <end position="296"/>
    </location>
</feature>
<dbReference type="AlphaFoldDB" id="A0A6A6QA65"/>
<keyword evidence="4" id="KW-1185">Reference proteome</keyword>
<dbReference type="EMBL" id="MU004200">
    <property type="protein sequence ID" value="KAF2488939.1"/>
    <property type="molecule type" value="Genomic_DNA"/>
</dbReference>
<keyword evidence="1" id="KW-0812">Transmembrane</keyword>
<protein>
    <recommendedName>
        <fullName evidence="2">DUF6594 domain-containing protein</fullName>
    </recommendedName>
</protein>
<evidence type="ECO:0000259" key="2">
    <source>
        <dbReference type="Pfam" id="PF20237"/>
    </source>
</evidence>
<dbReference type="OrthoDB" id="5342093at2759"/>
<keyword evidence="1" id="KW-0472">Membrane</keyword>
<keyword evidence="1" id="KW-1133">Transmembrane helix</keyword>
<organism evidence="3 4">
    <name type="scientific">Lophium mytilinum</name>
    <dbReference type="NCBI Taxonomy" id="390894"/>
    <lineage>
        <taxon>Eukaryota</taxon>
        <taxon>Fungi</taxon>
        <taxon>Dikarya</taxon>
        <taxon>Ascomycota</taxon>
        <taxon>Pezizomycotina</taxon>
        <taxon>Dothideomycetes</taxon>
        <taxon>Pleosporomycetidae</taxon>
        <taxon>Mytilinidiales</taxon>
        <taxon>Mytilinidiaceae</taxon>
        <taxon>Lophium</taxon>
    </lineage>
</organism>
<accession>A0A6A6QA65</accession>
<dbReference type="Proteomes" id="UP000799750">
    <property type="component" value="Unassembled WGS sequence"/>
</dbReference>
<dbReference type="Pfam" id="PF20237">
    <property type="entry name" value="DUF6594"/>
    <property type="match status" value="1"/>
</dbReference>
<evidence type="ECO:0000256" key="1">
    <source>
        <dbReference type="SAM" id="Phobius"/>
    </source>
</evidence>
<dbReference type="InterPro" id="IPR046529">
    <property type="entry name" value="DUF6594"/>
</dbReference>
<dbReference type="PANTHER" id="PTHR34502:SF5">
    <property type="entry name" value="DUF6594 DOMAIN-CONTAINING PROTEIN"/>
    <property type="match status" value="1"/>
</dbReference>
<evidence type="ECO:0000313" key="4">
    <source>
        <dbReference type="Proteomes" id="UP000799750"/>
    </source>
</evidence>
<proteinExistence type="predicted"/>
<sequence>MAAPSSFIPLAELLPGYPKLAGQMGLLPEIAIFRRFSALNAQNLLYLQAELVWLEKKLRKVESEDNKDYSKSRYALDWFWLSQSDQLGNNDASEQLSLVREISLKLKQYNDAVIQQSLIHSMPEPSKWDLNDIQHYLATDEMGPLNLIGDDACTWGSIADRKSHSPDLVALRPRHKEDWFSNFLTKKVTMWLFRCGLARFKKPSRVLGVVGYKDSTVFRITYCIATLVASLLPVASIAVLYYVQAMKARLAIIAAFCLIISCSLSVFTTATRSEVFTATAAFSAVMVVFVGSSNSVSHNSAAF</sequence>
<gene>
    <name evidence="3" type="ORF">BU16DRAFT_531983</name>
</gene>
<feature type="domain" description="DUF6594" evidence="2">
    <location>
        <begin position="17"/>
        <end position="287"/>
    </location>
</feature>
<feature type="transmembrane region" description="Helical" evidence="1">
    <location>
        <begin position="224"/>
        <end position="243"/>
    </location>
</feature>